<organism evidence="2 3">
    <name type="scientific">Entamoeba nuttalli</name>
    <dbReference type="NCBI Taxonomy" id="412467"/>
    <lineage>
        <taxon>Eukaryota</taxon>
        <taxon>Amoebozoa</taxon>
        <taxon>Evosea</taxon>
        <taxon>Archamoebae</taxon>
        <taxon>Mastigamoebida</taxon>
        <taxon>Entamoebidae</taxon>
        <taxon>Entamoeba</taxon>
    </lineage>
</organism>
<keyword evidence="3" id="KW-1185">Reference proteome</keyword>
<protein>
    <submittedName>
        <fullName evidence="2">Uncharacterized protein</fullName>
    </submittedName>
</protein>
<name>A0ABQ0D8E0_9EUKA</name>
<evidence type="ECO:0000313" key="2">
    <source>
        <dbReference type="EMBL" id="GAB1218942.1"/>
    </source>
</evidence>
<gene>
    <name evidence="2" type="ORF">ENUP19_0009G0048</name>
</gene>
<evidence type="ECO:0000256" key="1">
    <source>
        <dbReference type="SAM" id="Phobius"/>
    </source>
</evidence>
<reference evidence="2 3" key="1">
    <citation type="journal article" date="2019" name="PLoS Negl. Trop. Dis.">
        <title>Whole genome sequencing of Entamoeba nuttalli reveals mammalian host-related molecular signatures and a novel octapeptide-repeat surface protein.</title>
        <authorList>
            <person name="Tanaka M."/>
            <person name="Makiuchi T."/>
            <person name="Komiyama T."/>
            <person name="Shiina T."/>
            <person name="Osaki K."/>
            <person name="Tachibana H."/>
        </authorList>
    </citation>
    <scope>NUCLEOTIDE SEQUENCE [LARGE SCALE GENOMIC DNA]</scope>
    <source>
        <strain evidence="2 3">P19-061405</strain>
    </source>
</reference>
<evidence type="ECO:0000313" key="3">
    <source>
        <dbReference type="Proteomes" id="UP001628156"/>
    </source>
</evidence>
<keyword evidence="1" id="KW-0472">Membrane</keyword>
<keyword evidence="1" id="KW-1133">Transmembrane helix</keyword>
<sequence>MNSSYQLIDENDKKNYLPLIISIVSSLFFIISLILIVVIWGYPITLPDPNQNNEVVKFFKTVQKPVDEVMNNVDTITLSLKRANVFSQILASNVNETILQINNSIQHDYQLVVILSEIIEGFVQFITSVNDSILGFIIDDAFVDEITKLKQQFYLFLPEIKMIQKFLTDINSNFKGFLTVFDFIAYRMGLVQQYTKSLSHIFVSLINGISLSNNKAQFIIDNWTYTKSILTIICFFVSITSLTLAIEGFIHYRSK</sequence>
<comment type="caution">
    <text evidence="2">The sequence shown here is derived from an EMBL/GenBank/DDBJ whole genome shotgun (WGS) entry which is preliminary data.</text>
</comment>
<feature type="transmembrane region" description="Helical" evidence="1">
    <location>
        <begin position="16"/>
        <end position="42"/>
    </location>
</feature>
<dbReference type="Proteomes" id="UP001628156">
    <property type="component" value="Unassembled WGS sequence"/>
</dbReference>
<accession>A0ABQ0D8E0</accession>
<proteinExistence type="predicted"/>
<feature type="transmembrane region" description="Helical" evidence="1">
    <location>
        <begin position="229"/>
        <end position="250"/>
    </location>
</feature>
<keyword evidence="1" id="KW-0812">Transmembrane</keyword>
<dbReference type="EMBL" id="BAAFRS010000009">
    <property type="protein sequence ID" value="GAB1218942.1"/>
    <property type="molecule type" value="Genomic_DNA"/>
</dbReference>